<reference evidence="1" key="1">
    <citation type="submission" date="2020-08" db="EMBL/GenBank/DDBJ databases">
        <title>Multicomponent nature underlies the extraordinary mechanical properties of spider dragline silk.</title>
        <authorList>
            <person name="Kono N."/>
            <person name="Nakamura H."/>
            <person name="Mori M."/>
            <person name="Yoshida Y."/>
            <person name="Ohtoshi R."/>
            <person name="Malay A.D."/>
            <person name="Moran D.A.P."/>
            <person name="Tomita M."/>
            <person name="Numata K."/>
            <person name="Arakawa K."/>
        </authorList>
    </citation>
    <scope>NUCLEOTIDE SEQUENCE</scope>
</reference>
<dbReference type="Proteomes" id="UP000886998">
    <property type="component" value="Unassembled WGS sequence"/>
</dbReference>
<accession>A0A8X7C1V7</accession>
<sequence length="125" mass="14197">MHGNYPQQTQIYIASPGIAGDNYANCHIAIASAGALKVTIDISLITWENGAEMLFRNFNNRFGPVFRRLVYLTLNEIAVIILGCESKICRKHFQSLDPRKYRTWGKLRSNKKHLTSRIERCVEGG</sequence>
<gene>
    <name evidence="1" type="ORF">TNIN_408851</name>
</gene>
<dbReference type="AlphaFoldDB" id="A0A8X7C1V7"/>
<organism evidence="1 2">
    <name type="scientific">Trichonephila inaurata madagascariensis</name>
    <dbReference type="NCBI Taxonomy" id="2747483"/>
    <lineage>
        <taxon>Eukaryota</taxon>
        <taxon>Metazoa</taxon>
        <taxon>Ecdysozoa</taxon>
        <taxon>Arthropoda</taxon>
        <taxon>Chelicerata</taxon>
        <taxon>Arachnida</taxon>
        <taxon>Araneae</taxon>
        <taxon>Araneomorphae</taxon>
        <taxon>Entelegynae</taxon>
        <taxon>Araneoidea</taxon>
        <taxon>Nephilidae</taxon>
        <taxon>Trichonephila</taxon>
        <taxon>Trichonephila inaurata</taxon>
    </lineage>
</organism>
<dbReference type="EMBL" id="BMAV01009461">
    <property type="protein sequence ID" value="GFY53731.1"/>
    <property type="molecule type" value="Genomic_DNA"/>
</dbReference>
<evidence type="ECO:0000313" key="2">
    <source>
        <dbReference type="Proteomes" id="UP000886998"/>
    </source>
</evidence>
<keyword evidence="2" id="KW-1185">Reference proteome</keyword>
<name>A0A8X7C1V7_9ARAC</name>
<comment type="caution">
    <text evidence="1">The sequence shown here is derived from an EMBL/GenBank/DDBJ whole genome shotgun (WGS) entry which is preliminary data.</text>
</comment>
<protein>
    <submittedName>
        <fullName evidence="1">Uncharacterized protein</fullName>
    </submittedName>
</protein>
<evidence type="ECO:0000313" key="1">
    <source>
        <dbReference type="EMBL" id="GFY53731.1"/>
    </source>
</evidence>
<proteinExistence type="predicted"/>